<comment type="similarity">
    <text evidence="1 8 12">Belongs to the thymidine kinase family.</text>
</comment>
<evidence type="ECO:0000256" key="2">
    <source>
        <dbReference type="ARBA" id="ARBA00012118"/>
    </source>
</evidence>
<dbReference type="Proteomes" id="UP000774283">
    <property type="component" value="Unassembled WGS sequence"/>
</dbReference>
<keyword evidence="4 8" id="KW-0808">Transferase</keyword>
<keyword evidence="8" id="KW-0862">Zinc</keyword>
<evidence type="ECO:0000256" key="12">
    <source>
        <dbReference type="RuleBase" id="RU004165"/>
    </source>
</evidence>
<evidence type="ECO:0000256" key="10">
    <source>
        <dbReference type="PIRSR" id="PIRSR035805-2"/>
    </source>
</evidence>
<reference evidence="13 14" key="1">
    <citation type="submission" date="2020-04" db="EMBL/GenBank/DDBJ databases">
        <title>MicrobeNet Type strains.</title>
        <authorList>
            <person name="Nicholson A.C."/>
        </authorList>
    </citation>
    <scope>NUCLEOTIDE SEQUENCE [LARGE SCALE GENOMIC DNA]</scope>
    <source>
        <strain evidence="13 14">ATCC BAA-789</strain>
    </source>
</reference>
<dbReference type="AlphaFoldDB" id="A0A9X5FDL4"/>
<dbReference type="InterPro" id="IPR001267">
    <property type="entry name" value="Thymidine_kinase"/>
</dbReference>
<name>A0A9X5FDL4_9MICO</name>
<dbReference type="GO" id="GO:0004797">
    <property type="term" value="F:thymidine kinase activity"/>
    <property type="evidence" value="ECO:0007669"/>
    <property type="project" value="UniProtKB-UniRule"/>
</dbReference>
<evidence type="ECO:0000256" key="6">
    <source>
        <dbReference type="ARBA" id="ARBA00022777"/>
    </source>
</evidence>
<dbReference type="GO" id="GO:0046104">
    <property type="term" value="P:thymidine metabolic process"/>
    <property type="evidence" value="ECO:0007669"/>
    <property type="project" value="TreeGrafter"/>
</dbReference>
<dbReference type="SUPFAM" id="SSF57716">
    <property type="entry name" value="Glucocorticoid receptor-like (DNA-binding domain)"/>
    <property type="match status" value="1"/>
</dbReference>
<dbReference type="PANTHER" id="PTHR11441">
    <property type="entry name" value="THYMIDINE KINASE"/>
    <property type="match status" value="1"/>
</dbReference>
<feature type="binding site" evidence="8">
    <location>
        <position position="208"/>
    </location>
    <ligand>
        <name>Zn(2+)</name>
        <dbReference type="ChEBI" id="CHEBI:29105"/>
    </ligand>
</feature>
<gene>
    <name evidence="8" type="primary">tdk</name>
    <name evidence="13" type="ORF">HF995_03245</name>
</gene>
<dbReference type="Gene3D" id="3.40.50.300">
    <property type="entry name" value="P-loop containing nucleotide triphosphate hydrolases"/>
    <property type="match status" value="1"/>
</dbReference>
<feature type="binding site" evidence="8">
    <location>
        <position position="158"/>
    </location>
    <ligand>
        <name>Zn(2+)</name>
        <dbReference type="ChEBI" id="CHEBI:29105"/>
    </ligand>
</feature>
<feature type="binding site" evidence="8">
    <location>
        <begin position="21"/>
        <end position="28"/>
    </location>
    <ligand>
        <name>ATP</name>
        <dbReference type="ChEBI" id="CHEBI:30616"/>
    </ligand>
</feature>
<keyword evidence="3 8" id="KW-0237">DNA synthesis</keyword>
<feature type="binding site" evidence="10">
    <location>
        <position position="201"/>
    </location>
    <ligand>
        <name>substrate</name>
    </ligand>
</feature>
<dbReference type="InterPro" id="IPR027417">
    <property type="entry name" value="P-loop_NTPase"/>
</dbReference>
<accession>A0A9X5FDL4</accession>
<evidence type="ECO:0000256" key="3">
    <source>
        <dbReference type="ARBA" id="ARBA00022634"/>
    </source>
</evidence>
<keyword evidence="5 8" id="KW-0547">Nucleotide-binding</keyword>
<dbReference type="PIRSF" id="PIRSF035805">
    <property type="entry name" value="TK_cell"/>
    <property type="match status" value="1"/>
</dbReference>
<comment type="catalytic activity">
    <reaction evidence="8 11">
        <text>thymidine + ATP = dTMP + ADP + H(+)</text>
        <dbReference type="Rhea" id="RHEA:19129"/>
        <dbReference type="ChEBI" id="CHEBI:15378"/>
        <dbReference type="ChEBI" id="CHEBI:17748"/>
        <dbReference type="ChEBI" id="CHEBI:30616"/>
        <dbReference type="ChEBI" id="CHEBI:63528"/>
        <dbReference type="ChEBI" id="CHEBI:456216"/>
        <dbReference type="EC" id="2.7.1.21"/>
    </reaction>
</comment>
<comment type="caution">
    <text evidence="13">The sequence shown here is derived from an EMBL/GenBank/DDBJ whole genome shotgun (WGS) entry which is preliminary data.</text>
</comment>
<evidence type="ECO:0000256" key="11">
    <source>
        <dbReference type="RuleBase" id="RU000544"/>
    </source>
</evidence>
<dbReference type="EMBL" id="JAAXOW010000001">
    <property type="protein sequence ID" value="NKX92294.1"/>
    <property type="molecule type" value="Genomic_DNA"/>
</dbReference>
<dbReference type="PANTHER" id="PTHR11441:SF0">
    <property type="entry name" value="THYMIDINE KINASE, CYTOSOLIC"/>
    <property type="match status" value="1"/>
</dbReference>
<feature type="binding site" evidence="8">
    <location>
        <position position="205"/>
    </location>
    <ligand>
        <name>Zn(2+)</name>
        <dbReference type="ChEBI" id="CHEBI:29105"/>
    </ligand>
</feature>
<organism evidence="13 14">
    <name type="scientific">Sanguibacter hominis ATCC BAA-789</name>
    <dbReference type="NCBI Taxonomy" id="1312740"/>
    <lineage>
        <taxon>Bacteria</taxon>
        <taxon>Bacillati</taxon>
        <taxon>Actinomycetota</taxon>
        <taxon>Actinomycetes</taxon>
        <taxon>Micrococcales</taxon>
        <taxon>Sanguibacteraceae</taxon>
        <taxon>Sanguibacter</taxon>
    </lineage>
</organism>
<evidence type="ECO:0000256" key="7">
    <source>
        <dbReference type="ARBA" id="ARBA00022840"/>
    </source>
</evidence>
<dbReference type="GO" id="GO:0005524">
    <property type="term" value="F:ATP binding"/>
    <property type="evidence" value="ECO:0007669"/>
    <property type="project" value="UniProtKB-UniRule"/>
</dbReference>
<dbReference type="Gene3D" id="3.30.60.20">
    <property type="match status" value="1"/>
</dbReference>
<sequence length="221" mass="22821">MVDDVVRGRLAPAGRVEVISGPMFAGKSEELLRRVRRAGFAGRSVEVVHHAVDTRRGAGAVSSHSGLAVPAVPISDVAALEEHVATVRAEGLDLLAIDEAQFFGSALVDAVQRFAGLGLIVIVAGLDVTFEARPFEPMPSLAALAESVTRLTAVCSVCGADAAFHERVVAAGAVTTGDAAGGSGAGVREARPELVGGAESYAARCRHHLAVRPWDGRAVTR</sequence>
<feature type="binding site" evidence="8">
    <location>
        <position position="155"/>
    </location>
    <ligand>
        <name>Zn(2+)</name>
        <dbReference type="ChEBI" id="CHEBI:29105"/>
    </ligand>
</feature>
<keyword evidence="6 8" id="KW-0418">Kinase</keyword>
<dbReference type="GO" id="GO:0071897">
    <property type="term" value="P:DNA biosynthetic process"/>
    <property type="evidence" value="ECO:0007669"/>
    <property type="project" value="UniProtKB-KW"/>
</dbReference>
<keyword evidence="14" id="KW-1185">Reference proteome</keyword>
<dbReference type="InterPro" id="IPR020633">
    <property type="entry name" value="Thymidine_kinase_CS"/>
</dbReference>
<proteinExistence type="inferred from homology"/>
<evidence type="ECO:0000313" key="14">
    <source>
        <dbReference type="Proteomes" id="UP000774283"/>
    </source>
</evidence>
<dbReference type="EC" id="2.7.1.21" evidence="2 8"/>
<evidence type="ECO:0000256" key="9">
    <source>
        <dbReference type="PIRSR" id="PIRSR035805-1"/>
    </source>
</evidence>
<keyword evidence="8" id="KW-0963">Cytoplasm</keyword>
<protein>
    <recommendedName>
        <fullName evidence="2 8">Thymidine kinase</fullName>
        <ecNumber evidence="2 8">2.7.1.21</ecNumber>
    </recommendedName>
</protein>
<dbReference type="RefSeq" id="WP_168446341.1">
    <property type="nucleotide sequence ID" value="NZ_JAAXOW010000001.1"/>
</dbReference>
<dbReference type="GO" id="GO:0008270">
    <property type="term" value="F:zinc ion binding"/>
    <property type="evidence" value="ECO:0007669"/>
    <property type="project" value="UniProtKB-UniRule"/>
</dbReference>
<feature type="binding site" evidence="8">
    <location>
        <begin position="98"/>
        <end position="101"/>
    </location>
    <ligand>
        <name>ATP</name>
        <dbReference type="ChEBI" id="CHEBI:30616"/>
    </ligand>
</feature>
<evidence type="ECO:0000256" key="5">
    <source>
        <dbReference type="ARBA" id="ARBA00022741"/>
    </source>
</evidence>
<dbReference type="GO" id="GO:0005737">
    <property type="term" value="C:cytoplasm"/>
    <property type="evidence" value="ECO:0007669"/>
    <property type="project" value="UniProtKB-SubCell"/>
</dbReference>
<feature type="active site" description="Proton acceptor" evidence="8 9">
    <location>
        <position position="99"/>
    </location>
</feature>
<dbReference type="Pfam" id="PF00265">
    <property type="entry name" value="TK"/>
    <property type="match status" value="1"/>
</dbReference>
<comment type="subcellular location">
    <subcellularLocation>
        <location evidence="8">Cytoplasm</location>
    </subcellularLocation>
</comment>
<dbReference type="HAMAP" id="MF_00124">
    <property type="entry name" value="Thymidine_kinase"/>
    <property type="match status" value="1"/>
</dbReference>
<evidence type="ECO:0000256" key="4">
    <source>
        <dbReference type="ARBA" id="ARBA00022679"/>
    </source>
</evidence>
<evidence type="ECO:0000256" key="8">
    <source>
        <dbReference type="HAMAP-Rule" id="MF_00124"/>
    </source>
</evidence>
<evidence type="ECO:0000256" key="1">
    <source>
        <dbReference type="ARBA" id="ARBA00007587"/>
    </source>
</evidence>
<dbReference type="SUPFAM" id="SSF52540">
    <property type="entry name" value="P-loop containing nucleoside triphosphate hydrolases"/>
    <property type="match status" value="1"/>
</dbReference>
<comment type="subunit">
    <text evidence="8">Homotetramer.</text>
</comment>
<keyword evidence="8" id="KW-0479">Metal-binding</keyword>
<keyword evidence="7 8" id="KW-0067">ATP-binding</keyword>
<evidence type="ECO:0000313" key="13">
    <source>
        <dbReference type="EMBL" id="NKX92294.1"/>
    </source>
</evidence>
<dbReference type="PROSITE" id="PS00603">
    <property type="entry name" value="TK_CELLULAR_TYPE"/>
    <property type="match status" value="1"/>
</dbReference>